<organism evidence="1 2">
    <name type="scientific">Zarea fungicola</name>
    <dbReference type="NCBI Taxonomy" id="93591"/>
    <lineage>
        <taxon>Eukaryota</taxon>
        <taxon>Fungi</taxon>
        <taxon>Dikarya</taxon>
        <taxon>Ascomycota</taxon>
        <taxon>Pezizomycotina</taxon>
        <taxon>Sordariomycetes</taxon>
        <taxon>Hypocreomycetidae</taxon>
        <taxon>Hypocreales</taxon>
        <taxon>Cordycipitaceae</taxon>
        <taxon>Zarea</taxon>
    </lineage>
</organism>
<evidence type="ECO:0000313" key="2">
    <source>
        <dbReference type="Proteomes" id="UP001143910"/>
    </source>
</evidence>
<gene>
    <name evidence="1" type="ORF">NQ176_g9699</name>
</gene>
<reference evidence="1" key="1">
    <citation type="submission" date="2022-08" db="EMBL/GenBank/DDBJ databases">
        <title>Genome Sequence of Lecanicillium fungicola.</title>
        <authorList>
            <person name="Buettner E."/>
        </authorList>
    </citation>
    <scope>NUCLEOTIDE SEQUENCE</scope>
    <source>
        <strain evidence="1">Babe33</strain>
    </source>
</reference>
<sequence length="381" mass="41972">MKYQNLVNTLLVVGGAVSGQDTKKNQLEEATANTAGNIETTDVGPDVNTANSLRAGPRGYVLLEDTAVRKKLLHFDRERVPERVVHALGHGAYGSFQSYGDWSNLTTACWLQNGAVTEAFTRFSVVVASTGGSEVGRDTHGFATKIYSQCGNHDLVGNHLSSFFINDGALFPDLVHAVKYEPDKGFPTGGTAHDTAYDFFTQRTEGSFQLMNVLSDLGIPRDVRHVSGNGVHTYRFINSSGKTQLFKWYWLPTLGHRSLVYDEATKIAGKNNNFHRVDLYNSIEAGLFPEWELSVQLFPDDGTYMYKDIDLLDPTKIVPFELNQPIKLGKLTLNRNPANTFAETEAVSFAPSNVVDGVTFVPDALLQWRLMSCPSTAPSLP</sequence>
<accession>A0ACC1MM91</accession>
<evidence type="ECO:0000313" key="1">
    <source>
        <dbReference type="EMBL" id="KAJ2967353.1"/>
    </source>
</evidence>
<dbReference type="EMBL" id="JANJQO010002317">
    <property type="protein sequence ID" value="KAJ2967353.1"/>
    <property type="molecule type" value="Genomic_DNA"/>
</dbReference>
<protein>
    <submittedName>
        <fullName evidence="1">Uncharacterized protein</fullName>
    </submittedName>
</protein>
<comment type="caution">
    <text evidence="1">The sequence shown here is derived from an EMBL/GenBank/DDBJ whole genome shotgun (WGS) entry which is preliminary data.</text>
</comment>
<dbReference type="Proteomes" id="UP001143910">
    <property type="component" value="Unassembled WGS sequence"/>
</dbReference>
<proteinExistence type="predicted"/>
<keyword evidence="2" id="KW-1185">Reference proteome</keyword>
<name>A0ACC1MM91_9HYPO</name>